<organism evidence="1">
    <name type="scientific">Brassica napus</name>
    <name type="common">Rape</name>
    <dbReference type="NCBI Taxonomy" id="3708"/>
    <lineage>
        <taxon>Eukaryota</taxon>
        <taxon>Viridiplantae</taxon>
        <taxon>Streptophyta</taxon>
        <taxon>Embryophyta</taxon>
        <taxon>Tracheophyta</taxon>
        <taxon>Spermatophyta</taxon>
        <taxon>Magnoliopsida</taxon>
        <taxon>eudicotyledons</taxon>
        <taxon>Gunneridae</taxon>
        <taxon>Pentapetalae</taxon>
        <taxon>rosids</taxon>
        <taxon>malvids</taxon>
        <taxon>Brassicales</taxon>
        <taxon>Brassicaceae</taxon>
        <taxon>Brassiceae</taxon>
        <taxon>Brassica</taxon>
    </lineage>
</organism>
<protein>
    <submittedName>
        <fullName evidence="1">(rape) hypothetical protein</fullName>
    </submittedName>
</protein>
<reference evidence="1" key="1">
    <citation type="submission" date="2021-01" db="EMBL/GenBank/DDBJ databases">
        <authorList>
            <consortium name="Genoscope - CEA"/>
            <person name="William W."/>
        </authorList>
    </citation>
    <scope>NUCLEOTIDE SEQUENCE</scope>
</reference>
<feature type="non-terminal residue" evidence="1">
    <location>
        <position position="1"/>
    </location>
</feature>
<gene>
    <name evidence="1" type="ORF">DARMORV10_C03P81070.1</name>
</gene>
<evidence type="ECO:0000313" key="1">
    <source>
        <dbReference type="EMBL" id="CAF1710638.1"/>
    </source>
</evidence>
<dbReference type="Proteomes" id="UP001295469">
    <property type="component" value="Chromosome C03"/>
</dbReference>
<name>A0A816IIX9_BRANA</name>
<dbReference type="EMBL" id="HG994367">
    <property type="protein sequence ID" value="CAF1710638.1"/>
    <property type="molecule type" value="Genomic_DNA"/>
</dbReference>
<accession>A0A816IIX9</accession>
<sequence length="64" mass="7220">LILSSRYQLREHGRILGACFDAGRDIIPVGEGDCGSLKEQRSITWKEGHEIRRGVHRCKQDQSG</sequence>
<proteinExistence type="predicted"/>
<feature type="non-terminal residue" evidence="1">
    <location>
        <position position="64"/>
    </location>
</feature>
<dbReference type="AlphaFoldDB" id="A0A816IIX9"/>